<protein>
    <submittedName>
        <fullName evidence="2">DUF924 domain-containing protein</fullName>
    </submittedName>
</protein>
<dbReference type="Gene3D" id="1.20.58.320">
    <property type="entry name" value="TPR-like"/>
    <property type="match status" value="1"/>
</dbReference>
<reference evidence="2 3" key="1">
    <citation type="submission" date="2020-01" db="EMBL/GenBank/DDBJ databases">
        <title>Sphingomonas sp. strain CSW-10.</title>
        <authorList>
            <person name="Chen W.-M."/>
        </authorList>
    </citation>
    <scope>NUCLEOTIDE SEQUENCE [LARGE SCALE GENOMIC DNA]</scope>
    <source>
        <strain evidence="2 3">CSW-10</strain>
    </source>
</reference>
<evidence type="ECO:0000256" key="1">
    <source>
        <dbReference type="SAM" id="MobiDB-lite"/>
    </source>
</evidence>
<dbReference type="InterPro" id="IPR011990">
    <property type="entry name" value="TPR-like_helical_dom_sf"/>
</dbReference>
<dbReference type="AlphaFoldDB" id="A0A6M4AX57"/>
<organism evidence="2 3">
    <name type="scientific">Sphingomonas lacunae</name>
    <dbReference type="NCBI Taxonomy" id="2698828"/>
    <lineage>
        <taxon>Bacteria</taxon>
        <taxon>Pseudomonadati</taxon>
        <taxon>Pseudomonadota</taxon>
        <taxon>Alphaproteobacteria</taxon>
        <taxon>Sphingomonadales</taxon>
        <taxon>Sphingomonadaceae</taxon>
        <taxon>Sphingomonas</taxon>
    </lineage>
</organism>
<dbReference type="SUPFAM" id="SSF48452">
    <property type="entry name" value="TPR-like"/>
    <property type="match status" value="1"/>
</dbReference>
<dbReference type="InterPro" id="IPR010323">
    <property type="entry name" value="DUF924"/>
</dbReference>
<dbReference type="Gene3D" id="1.25.40.10">
    <property type="entry name" value="Tetratricopeptide repeat domain"/>
    <property type="match status" value="1"/>
</dbReference>
<name>A0A6M4AX57_9SPHN</name>
<keyword evidence="3" id="KW-1185">Reference proteome</keyword>
<gene>
    <name evidence="2" type="ORF">GV829_06665</name>
</gene>
<proteinExistence type="predicted"/>
<sequence>MPANWFERLLGFWFVDHDQSHWFKGGPAFDAEVAQFEPWREALRHRLPEHFLGDAQTALAAVILFDQVPRNVHRGNAEAFATDALALAIARGIVAAGFDHGLSVDERLFCYLPFEHSERIEDQLEALKHIGDLGRPDLSDYAQRHFEVIKRFGRFPHRNAALGRPDRPGEAEAIAAGADW</sequence>
<dbReference type="KEGG" id="slan:GV829_06665"/>
<feature type="region of interest" description="Disordered" evidence="1">
    <location>
        <begin position="160"/>
        <end position="180"/>
    </location>
</feature>
<evidence type="ECO:0000313" key="2">
    <source>
        <dbReference type="EMBL" id="QJQ33615.1"/>
    </source>
</evidence>
<dbReference type="EMBL" id="CP053015">
    <property type="protein sequence ID" value="QJQ33615.1"/>
    <property type="molecule type" value="Genomic_DNA"/>
</dbReference>
<dbReference type="Proteomes" id="UP000503018">
    <property type="component" value="Chromosome"/>
</dbReference>
<evidence type="ECO:0000313" key="3">
    <source>
        <dbReference type="Proteomes" id="UP000503018"/>
    </source>
</evidence>
<dbReference type="Pfam" id="PF06041">
    <property type="entry name" value="DUF924"/>
    <property type="match status" value="1"/>
</dbReference>
<accession>A0A6M4AX57</accession>